<keyword evidence="2" id="KW-1185">Reference proteome</keyword>
<evidence type="ECO:0000313" key="1">
    <source>
        <dbReference type="EMBL" id="KER24879.1"/>
    </source>
</evidence>
<sequence>MIVAVPYLKNPLMTVSNDQMGHAELRVKPQKPNRLSGDPNCEEKKESARGRELVLAYHNHSEALYLQTFTQAVWTETDNKKATDIGWQPYLIVFPNRRSRDHASRVGQLFAYATLDWAWKTVLSSANDGSAYSTHVPTNAASGAGRILQWK</sequence>
<proteinExistence type="predicted"/>
<gene>
    <name evidence="1" type="ORF">T265_07553</name>
</gene>
<dbReference type="KEGG" id="ovi:T265_07553"/>
<reference evidence="1 2" key="1">
    <citation type="submission" date="2013-11" db="EMBL/GenBank/DDBJ databases">
        <title>Opisthorchis viverrini - life in the bile duct.</title>
        <authorList>
            <person name="Young N.D."/>
            <person name="Nagarajan N."/>
            <person name="Lin S.J."/>
            <person name="Korhonen P.K."/>
            <person name="Jex A.R."/>
            <person name="Hall R.S."/>
            <person name="Safavi-Hemami H."/>
            <person name="Kaewkong W."/>
            <person name="Bertrand D."/>
            <person name="Gao S."/>
            <person name="Seet Q."/>
            <person name="Wongkham S."/>
            <person name="Teh B.T."/>
            <person name="Wongkham C."/>
            <person name="Intapan P.M."/>
            <person name="Maleewong W."/>
            <person name="Yang X."/>
            <person name="Hu M."/>
            <person name="Wang Z."/>
            <person name="Hofmann A."/>
            <person name="Sternberg P.W."/>
            <person name="Tan P."/>
            <person name="Wang J."/>
            <person name="Gasser R.B."/>
        </authorList>
    </citation>
    <scope>NUCLEOTIDE SEQUENCE [LARGE SCALE GENOMIC DNA]</scope>
</reference>
<dbReference type="CTD" id="20321732"/>
<dbReference type="GeneID" id="20321732"/>
<evidence type="ECO:0000313" key="2">
    <source>
        <dbReference type="Proteomes" id="UP000054324"/>
    </source>
</evidence>
<dbReference type="OrthoDB" id="10484961at2759"/>
<dbReference type="EMBL" id="KL596794">
    <property type="protein sequence ID" value="KER24879.1"/>
    <property type="molecule type" value="Genomic_DNA"/>
</dbReference>
<dbReference type="RefSeq" id="XP_009171367.1">
    <property type="nucleotide sequence ID" value="XM_009173103.1"/>
</dbReference>
<accession>A0A075AB78</accession>
<organism evidence="1 2">
    <name type="scientific">Opisthorchis viverrini</name>
    <name type="common">Southeast Asian liver fluke</name>
    <dbReference type="NCBI Taxonomy" id="6198"/>
    <lineage>
        <taxon>Eukaryota</taxon>
        <taxon>Metazoa</taxon>
        <taxon>Spiralia</taxon>
        <taxon>Lophotrochozoa</taxon>
        <taxon>Platyhelminthes</taxon>
        <taxon>Trematoda</taxon>
        <taxon>Digenea</taxon>
        <taxon>Opisthorchiida</taxon>
        <taxon>Opisthorchiata</taxon>
        <taxon>Opisthorchiidae</taxon>
        <taxon>Opisthorchis</taxon>
    </lineage>
</organism>
<protein>
    <submittedName>
        <fullName evidence="1">Uncharacterized protein</fullName>
    </submittedName>
</protein>
<name>A0A075AB78_OPIVI</name>
<dbReference type="Proteomes" id="UP000054324">
    <property type="component" value="Unassembled WGS sequence"/>
</dbReference>
<dbReference type="AlphaFoldDB" id="A0A075AB78"/>